<protein>
    <submittedName>
        <fullName evidence="2">Uncharacterized protein</fullName>
    </submittedName>
</protein>
<comment type="caution">
    <text evidence="2">The sequence shown here is derived from an EMBL/GenBank/DDBJ whole genome shotgun (WGS) entry which is preliminary data.</text>
</comment>
<evidence type="ECO:0000256" key="1">
    <source>
        <dbReference type="SAM" id="Phobius"/>
    </source>
</evidence>
<dbReference type="Proteomes" id="UP000244077">
    <property type="component" value="Unassembled WGS sequence"/>
</dbReference>
<keyword evidence="1" id="KW-0472">Membrane</keyword>
<evidence type="ECO:0000313" key="2">
    <source>
        <dbReference type="EMBL" id="PTQ75628.1"/>
    </source>
</evidence>
<keyword evidence="1" id="KW-1133">Transmembrane helix</keyword>
<evidence type="ECO:0000313" key="3">
    <source>
        <dbReference type="Proteomes" id="UP000244077"/>
    </source>
</evidence>
<feature type="transmembrane region" description="Helical" evidence="1">
    <location>
        <begin position="5"/>
        <end position="29"/>
    </location>
</feature>
<dbReference type="EMBL" id="QAOH01000001">
    <property type="protein sequence ID" value="PTQ75628.1"/>
    <property type="molecule type" value="Genomic_DNA"/>
</dbReference>
<proteinExistence type="predicted"/>
<dbReference type="AlphaFoldDB" id="A0A2T5HVW8"/>
<feature type="transmembrane region" description="Helical" evidence="1">
    <location>
        <begin position="61"/>
        <end position="82"/>
    </location>
</feature>
<feature type="transmembrane region" description="Helical" evidence="1">
    <location>
        <begin position="94"/>
        <end position="114"/>
    </location>
</feature>
<accession>A0A2T5HVW8</accession>
<organism evidence="2 3">
    <name type="scientific">Celeribacter persicus</name>
    <dbReference type="NCBI Taxonomy" id="1651082"/>
    <lineage>
        <taxon>Bacteria</taxon>
        <taxon>Pseudomonadati</taxon>
        <taxon>Pseudomonadota</taxon>
        <taxon>Alphaproteobacteria</taxon>
        <taxon>Rhodobacterales</taxon>
        <taxon>Roseobacteraceae</taxon>
        <taxon>Celeribacter</taxon>
    </lineage>
</organism>
<keyword evidence="1" id="KW-0812">Transmembrane</keyword>
<reference evidence="2 3" key="1">
    <citation type="submission" date="2018-04" db="EMBL/GenBank/DDBJ databases">
        <title>Genomic Encyclopedia of Archaeal and Bacterial Type Strains, Phase II (KMG-II): from individual species to whole genera.</title>
        <authorList>
            <person name="Goeker M."/>
        </authorList>
    </citation>
    <scope>NUCLEOTIDE SEQUENCE [LARGE SCALE GENOMIC DNA]</scope>
    <source>
        <strain evidence="2 3">DSM 100434</strain>
    </source>
</reference>
<gene>
    <name evidence="2" type="ORF">C8N42_101167</name>
</gene>
<name>A0A2T5HVW8_9RHOB</name>
<keyword evidence="3" id="KW-1185">Reference proteome</keyword>
<sequence length="200" mass="22377">MAKKFLASVSVVPLLYLIGLYFISGYYGFFGVETSEINISVEEIISFSIKAIFAFSTEDEFLCIVIGLVIGTAIVWLFPWLLTAVSGRKQIQTLSTLPTLVILVCFAFLTAVLFNAAQLGRSAAGDNIENLPFVMMLKLPNEPDKIPGESRVWHDWSSLQFLVMTNSHTVLVDYDEDQKTLHTVRLPKDADFAILSRVYK</sequence>